<protein>
    <recommendedName>
        <fullName evidence="1">DUF6593 domain-containing protein</fullName>
    </recommendedName>
</protein>
<feature type="domain" description="DUF6593" evidence="1">
    <location>
        <begin position="49"/>
        <end position="183"/>
    </location>
</feature>
<dbReference type="Proteomes" id="UP000184267">
    <property type="component" value="Unassembled WGS sequence"/>
</dbReference>
<sequence>MNNNPYGQWQQGGAAPSVFGALPSAPASNPPSAMPNSVTFTFTNFKTTILNSTVLGPQQRTVYRVVTEPTAPACTIFKDNESRNAAMVQWQPHATVEVHGVAAKQRVRDWLRLASDQSRRVMDFRGVQYGWAPMEGFICLYKVQSPAPRVLARIARIPNNVMLEMTQEALQAGMLEACLVATVMLCCGHNID</sequence>
<dbReference type="OMA" id="APACTIF"/>
<keyword evidence="3" id="KW-1185">Reference proteome</keyword>
<evidence type="ECO:0000313" key="2">
    <source>
        <dbReference type="EMBL" id="OJT13163.1"/>
    </source>
</evidence>
<name>A0A1M2W041_TRAPU</name>
<dbReference type="EMBL" id="MNAD01000423">
    <property type="protein sequence ID" value="OJT13163.1"/>
    <property type="molecule type" value="Genomic_DNA"/>
</dbReference>
<gene>
    <name evidence="2" type="ORF">TRAPUB_10318</name>
</gene>
<comment type="caution">
    <text evidence="2">The sequence shown here is derived from an EMBL/GenBank/DDBJ whole genome shotgun (WGS) entry which is preliminary data.</text>
</comment>
<reference evidence="2 3" key="1">
    <citation type="submission" date="2016-10" db="EMBL/GenBank/DDBJ databases">
        <title>Genome sequence of the basidiomycete white-rot fungus Trametes pubescens.</title>
        <authorList>
            <person name="Makela M.R."/>
            <person name="Granchi Z."/>
            <person name="Peng M."/>
            <person name="De Vries R.P."/>
            <person name="Grigoriev I."/>
            <person name="Riley R."/>
            <person name="Hilden K."/>
        </authorList>
    </citation>
    <scope>NUCLEOTIDE SEQUENCE [LARGE SCALE GENOMIC DNA]</scope>
    <source>
        <strain evidence="2 3">FBCC735</strain>
    </source>
</reference>
<evidence type="ECO:0000259" key="1">
    <source>
        <dbReference type="Pfam" id="PF20236"/>
    </source>
</evidence>
<dbReference type="OrthoDB" id="3191568at2759"/>
<dbReference type="InterPro" id="IPR046528">
    <property type="entry name" value="DUF6593"/>
</dbReference>
<evidence type="ECO:0000313" key="3">
    <source>
        <dbReference type="Proteomes" id="UP000184267"/>
    </source>
</evidence>
<accession>A0A1M2W041</accession>
<dbReference type="AlphaFoldDB" id="A0A1M2W041"/>
<proteinExistence type="predicted"/>
<dbReference type="Pfam" id="PF20236">
    <property type="entry name" value="DUF6593"/>
    <property type="match status" value="1"/>
</dbReference>
<organism evidence="2 3">
    <name type="scientific">Trametes pubescens</name>
    <name type="common">White-rot fungus</name>
    <dbReference type="NCBI Taxonomy" id="154538"/>
    <lineage>
        <taxon>Eukaryota</taxon>
        <taxon>Fungi</taxon>
        <taxon>Dikarya</taxon>
        <taxon>Basidiomycota</taxon>
        <taxon>Agaricomycotina</taxon>
        <taxon>Agaricomycetes</taxon>
        <taxon>Polyporales</taxon>
        <taxon>Polyporaceae</taxon>
        <taxon>Trametes</taxon>
    </lineage>
</organism>